<keyword evidence="5" id="KW-0631">Potassium channel</keyword>
<feature type="transmembrane region" description="Helical" evidence="11">
    <location>
        <begin position="12"/>
        <end position="31"/>
    </location>
</feature>
<keyword evidence="8" id="KW-0406">Ion transport</keyword>
<keyword evidence="4 11" id="KW-0812">Transmembrane</keyword>
<dbReference type="GO" id="GO:0005886">
    <property type="term" value="C:plasma membrane"/>
    <property type="evidence" value="ECO:0007669"/>
    <property type="project" value="TreeGrafter"/>
</dbReference>
<comment type="subcellular location">
    <subcellularLocation>
        <location evidence="1">Membrane</location>
        <topology evidence="1">Multi-pass membrane protein</topology>
    </subcellularLocation>
</comment>
<sequence>MCFELNCSTHGLRIRIANLFFKLLTCILYIFRVVTDLNPTFATCYGCKVGNKTEFLWSATRTEEAFQEDPIINWDAILWVNRPNELWAVQLVLALISLTEALLMAYLGYKGNIWQQILSFHFILELVTTIPFAVTDVVVRWSQFTTPLPLTATSIKKTFNGKRTGTSSRLVPCVDFNYEDNV</sequence>
<organism evidence="12 13">
    <name type="scientific">Anopheles melas</name>
    <dbReference type="NCBI Taxonomy" id="34690"/>
    <lineage>
        <taxon>Eukaryota</taxon>
        <taxon>Metazoa</taxon>
        <taxon>Ecdysozoa</taxon>
        <taxon>Arthropoda</taxon>
        <taxon>Hexapoda</taxon>
        <taxon>Insecta</taxon>
        <taxon>Pterygota</taxon>
        <taxon>Neoptera</taxon>
        <taxon>Endopterygota</taxon>
        <taxon>Diptera</taxon>
        <taxon>Nematocera</taxon>
        <taxon>Culicoidea</taxon>
        <taxon>Culicidae</taxon>
        <taxon>Anophelinae</taxon>
        <taxon>Anopheles</taxon>
    </lineage>
</organism>
<keyword evidence="13" id="KW-1185">Reference proteome</keyword>
<feature type="transmembrane region" description="Helical" evidence="11">
    <location>
        <begin position="87"/>
        <end position="109"/>
    </location>
</feature>
<evidence type="ECO:0000256" key="6">
    <source>
        <dbReference type="ARBA" id="ARBA00022958"/>
    </source>
</evidence>
<evidence type="ECO:0000256" key="5">
    <source>
        <dbReference type="ARBA" id="ARBA00022826"/>
    </source>
</evidence>
<dbReference type="PANTHER" id="PTHR10027:SF10">
    <property type="entry name" value="SLOWPOKE 2, ISOFORM D"/>
    <property type="match status" value="1"/>
</dbReference>
<evidence type="ECO:0000256" key="4">
    <source>
        <dbReference type="ARBA" id="ARBA00022692"/>
    </source>
</evidence>
<evidence type="ECO:0000256" key="7">
    <source>
        <dbReference type="ARBA" id="ARBA00022989"/>
    </source>
</evidence>
<reference evidence="12" key="2">
    <citation type="submission" date="2020-05" db="UniProtKB">
        <authorList>
            <consortium name="EnsemblMetazoa"/>
        </authorList>
    </citation>
    <scope>IDENTIFICATION</scope>
    <source>
        <strain evidence="12">CM1001059</strain>
    </source>
</reference>
<dbReference type="EnsemblMetazoa" id="AMEC011243-RA">
    <property type="protein sequence ID" value="AMEC011243-PA"/>
    <property type="gene ID" value="AMEC011243"/>
</dbReference>
<keyword evidence="3" id="KW-0633">Potassium transport</keyword>
<evidence type="ECO:0000256" key="11">
    <source>
        <dbReference type="SAM" id="Phobius"/>
    </source>
</evidence>
<evidence type="ECO:0000256" key="3">
    <source>
        <dbReference type="ARBA" id="ARBA00022538"/>
    </source>
</evidence>
<evidence type="ECO:0000256" key="10">
    <source>
        <dbReference type="ARBA" id="ARBA00023303"/>
    </source>
</evidence>
<protein>
    <submittedName>
        <fullName evidence="12">Uncharacterized protein</fullName>
    </submittedName>
</protein>
<evidence type="ECO:0000256" key="9">
    <source>
        <dbReference type="ARBA" id="ARBA00023136"/>
    </source>
</evidence>
<evidence type="ECO:0000256" key="2">
    <source>
        <dbReference type="ARBA" id="ARBA00022448"/>
    </source>
</evidence>
<evidence type="ECO:0000313" key="12">
    <source>
        <dbReference type="EnsemblMetazoa" id="AMEC011243-PA"/>
    </source>
</evidence>
<dbReference type="STRING" id="34690.A0A182TZM5"/>
<dbReference type="GO" id="GO:0005228">
    <property type="term" value="F:intracellular sodium-activated potassium channel activity"/>
    <property type="evidence" value="ECO:0007669"/>
    <property type="project" value="TreeGrafter"/>
</dbReference>
<keyword evidence="10" id="KW-0407">Ion channel</keyword>
<dbReference type="PANTHER" id="PTHR10027">
    <property type="entry name" value="CALCIUM-ACTIVATED POTASSIUM CHANNEL ALPHA CHAIN"/>
    <property type="match status" value="1"/>
</dbReference>
<dbReference type="AlphaFoldDB" id="A0A182TZM5"/>
<keyword evidence="2" id="KW-0813">Transport</keyword>
<dbReference type="InterPro" id="IPR047871">
    <property type="entry name" value="K_chnl_Slo-like"/>
</dbReference>
<proteinExistence type="predicted"/>
<evidence type="ECO:0000256" key="1">
    <source>
        <dbReference type="ARBA" id="ARBA00004141"/>
    </source>
</evidence>
<keyword evidence="9 11" id="KW-0472">Membrane</keyword>
<dbReference type="GO" id="GO:0015271">
    <property type="term" value="F:outward rectifier potassium channel activity"/>
    <property type="evidence" value="ECO:0007669"/>
    <property type="project" value="TreeGrafter"/>
</dbReference>
<dbReference type="VEuPathDB" id="VectorBase:AMEC011243"/>
<keyword evidence="7 11" id="KW-1133">Transmembrane helix</keyword>
<name>A0A182TZM5_9DIPT</name>
<accession>A0A182TZM5</accession>
<keyword evidence="6" id="KW-0630">Potassium</keyword>
<dbReference type="Proteomes" id="UP000075902">
    <property type="component" value="Unassembled WGS sequence"/>
</dbReference>
<evidence type="ECO:0000256" key="8">
    <source>
        <dbReference type="ARBA" id="ARBA00023065"/>
    </source>
</evidence>
<evidence type="ECO:0000313" key="13">
    <source>
        <dbReference type="Proteomes" id="UP000075902"/>
    </source>
</evidence>
<reference evidence="13" key="1">
    <citation type="submission" date="2014-01" db="EMBL/GenBank/DDBJ databases">
        <title>The Genome Sequence of Anopheles melas CM1001059_A (V2).</title>
        <authorList>
            <consortium name="The Broad Institute Genomics Platform"/>
            <person name="Neafsey D.E."/>
            <person name="Besansky N."/>
            <person name="Howell P."/>
            <person name="Walton C."/>
            <person name="Young S.K."/>
            <person name="Zeng Q."/>
            <person name="Gargeya S."/>
            <person name="Fitzgerald M."/>
            <person name="Haas B."/>
            <person name="Abouelleil A."/>
            <person name="Allen A.W."/>
            <person name="Alvarado L."/>
            <person name="Arachchi H.M."/>
            <person name="Berlin A.M."/>
            <person name="Chapman S.B."/>
            <person name="Gainer-Dewar J."/>
            <person name="Goldberg J."/>
            <person name="Griggs A."/>
            <person name="Gujja S."/>
            <person name="Hansen M."/>
            <person name="Howarth C."/>
            <person name="Imamovic A."/>
            <person name="Ireland A."/>
            <person name="Larimer J."/>
            <person name="McCowan C."/>
            <person name="Murphy C."/>
            <person name="Pearson M."/>
            <person name="Poon T.W."/>
            <person name="Priest M."/>
            <person name="Roberts A."/>
            <person name="Saif S."/>
            <person name="Shea T."/>
            <person name="Sisk P."/>
            <person name="Sykes S."/>
            <person name="Wortman J."/>
            <person name="Nusbaum C."/>
            <person name="Birren B."/>
        </authorList>
    </citation>
    <scope>NUCLEOTIDE SEQUENCE [LARGE SCALE GENOMIC DNA]</scope>
    <source>
        <strain evidence="13">CM1001059</strain>
    </source>
</reference>